<dbReference type="InterPro" id="IPR015798">
    <property type="entry name" value="Cu_amine_oxidase_C"/>
</dbReference>
<dbReference type="GO" id="GO:0009308">
    <property type="term" value="P:amine metabolic process"/>
    <property type="evidence" value="ECO:0007669"/>
    <property type="project" value="UniProtKB-UniRule"/>
</dbReference>
<reference evidence="13" key="1">
    <citation type="submission" date="2020-07" db="EMBL/GenBank/DDBJ databases">
        <title>A long reads based de novo assembly of the rainbow trout Arlee double haploid line genome.</title>
        <authorList>
            <person name="Gao G."/>
            <person name="Palti Y."/>
        </authorList>
    </citation>
    <scope>NUCLEOTIDE SEQUENCE [LARGE SCALE GENOMIC DNA]</scope>
</reference>
<keyword evidence="14" id="KW-1185">Reference proteome</keyword>
<comment type="cofactor">
    <cofactor evidence="8">
        <name>Cu cation</name>
        <dbReference type="ChEBI" id="CHEBI:23378"/>
    </cofactor>
    <text evidence="8">Contains 1 topaquinone per subunit.</text>
</comment>
<dbReference type="PROSITE" id="PS01165">
    <property type="entry name" value="COPPER_AMINE_OXID_2"/>
    <property type="match status" value="1"/>
</dbReference>
<dbReference type="SUPFAM" id="SSF54416">
    <property type="entry name" value="Amine oxidase N-terminal region"/>
    <property type="match status" value="2"/>
</dbReference>
<dbReference type="PANTHER" id="PTHR10638:SF4">
    <property type="entry name" value="RETINA-SPECIFIC COPPER AMINE OXIDASE"/>
    <property type="match status" value="1"/>
</dbReference>
<dbReference type="GO" id="GO:0005507">
    <property type="term" value="F:copper ion binding"/>
    <property type="evidence" value="ECO:0007669"/>
    <property type="project" value="InterPro"/>
</dbReference>
<keyword evidence="2 8" id="KW-0479">Metal-binding</keyword>
<evidence type="ECO:0000259" key="10">
    <source>
        <dbReference type="Pfam" id="PF01179"/>
    </source>
</evidence>
<evidence type="ECO:0000256" key="4">
    <source>
        <dbReference type="ARBA" id="ARBA00023002"/>
    </source>
</evidence>
<feature type="transmembrane region" description="Helical" evidence="9">
    <location>
        <begin position="12"/>
        <end position="34"/>
    </location>
</feature>
<evidence type="ECO:0000259" key="12">
    <source>
        <dbReference type="Pfam" id="PF02728"/>
    </source>
</evidence>
<evidence type="ECO:0000256" key="2">
    <source>
        <dbReference type="ARBA" id="ARBA00022723"/>
    </source>
</evidence>
<reference evidence="13" key="2">
    <citation type="submission" date="2025-08" db="UniProtKB">
        <authorList>
            <consortium name="Ensembl"/>
        </authorList>
    </citation>
    <scope>IDENTIFICATION</scope>
</reference>
<gene>
    <name evidence="13" type="primary">LOC110538408</name>
</gene>
<evidence type="ECO:0000259" key="11">
    <source>
        <dbReference type="Pfam" id="PF02727"/>
    </source>
</evidence>
<dbReference type="AlphaFoldDB" id="A0A8C7UH06"/>
<dbReference type="OrthoDB" id="5379943at2759"/>
<evidence type="ECO:0000256" key="5">
    <source>
        <dbReference type="ARBA" id="ARBA00023008"/>
    </source>
</evidence>
<sequence length="758" mass="86128">MLVLRMTSLVKWILIFFGLISVIANIVIVCLYSGRLPKCSSKPHHVFKGKHNERSAVFADLSAEEYLQVRDYMSNQKDLDISVNALTKPSGNFLFLIDVLLPRKADALGYLDNNKPKPVREATAVVFYGTLGHIKEYVVGPLPNPIYHRDVTVERYKEELPINARTVTIGEYALISKFINEEVFTKLGKIAKESFDVSKEKTLNYFEGMPRGVKSGERQTWISFFRDLSGMYIHPVGLEVLINHESTNASLWSVKRLLYNGQYFDSVEDLLKQYDDGKVTKIVYKPVQNYASLKLKSKPTGLSPQQFYAQGKRFSVKNNHVMYLEWSFAFGLSSLTGMRVFDVRFKGERIAYEVSVQEAMSVYGSITPGMILTKFLDSSIGIGRFAHELVRGVDCPYAATYIDTFRYIDVSAPQRFRNSICLFEHNTGRPLRRHFSDFFSNSYGGMVNSALVFRTITAIGNYDYLWDFIFYQSGSVEAKVHATGYISSSFNVDGNLKYGHQVAENTIGNIHTHFINFKVDLDVLGVENVFQTKDMKFMNVSLPWMPERYAMVPQLVEAQLKTEKEAALRYDTKTPRYLHIASNRTNRWGHQRSYRLQVVSFTGDSLPETEPEEKSMSWARYKVAITKHKDSEQTSSSLYSQNNMWTPAVDFSKYIEDDESIENQDLVAWVTTGFLHIPHAEDIPNTVTVGNGGGVILRPHNYFDKDPSIHSPDGVYISPGSEGNCENNKMACLAEDACSPVVEPFTYNGFEGTIKFEE</sequence>
<evidence type="ECO:0000313" key="13">
    <source>
        <dbReference type="Ensembl" id="ENSOMYP00000094491.2"/>
    </source>
</evidence>
<comment type="PTM">
    <text evidence="7 8">Topaquinone (TPQ) is generated by copper-dependent autoxidation of a specific tyrosyl residue.</text>
</comment>
<dbReference type="Gene3D" id="2.70.98.20">
    <property type="entry name" value="Copper amine oxidase, catalytic domain"/>
    <property type="match status" value="1"/>
</dbReference>
<name>A0A8C7UH06_ONCMY</name>
<evidence type="ECO:0000313" key="14">
    <source>
        <dbReference type="Proteomes" id="UP000694395"/>
    </source>
</evidence>
<dbReference type="Proteomes" id="UP000694395">
    <property type="component" value="Chromosome 13"/>
</dbReference>
<keyword evidence="9" id="KW-0472">Membrane</keyword>
<protein>
    <recommendedName>
        <fullName evidence="8">Amine oxidase</fullName>
        <ecNumber evidence="8">1.4.3.-</ecNumber>
    </recommendedName>
</protein>
<dbReference type="EC" id="1.4.3.-" evidence="8"/>
<feature type="active site" description="Schiff-base intermediate with substrate; via topaquinone" evidence="6">
    <location>
        <position position="462"/>
    </location>
</feature>
<dbReference type="FunFam" id="3.10.450.40:FF:000007">
    <property type="entry name" value="Amine oxidase"/>
    <property type="match status" value="1"/>
</dbReference>
<evidence type="ECO:0000256" key="9">
    <source>
        <dbReference type="SAM" id="Phobius"/>
    </source>
</evidence>
<dbReference type="PANTHER" id="PTHR10638">
    <property type="entry name" value="COPPER AMINE OXIDASE"/>
    <property type="match status" value="1"/>
</dbReference>
<evidence type="ECO:0000256" key="6">
    <source>
        <dbReference type="PIRSR" id="PIRSR600269-50"/>
    </source>
</evidence>
<keyword evidence="3 6" id="KW-0801">TPQ</keyword>
<accession>A0A8C7UH06</accession>
<feature type="domain" description="Copper amine oxidase N2-terminal" evidence="11">
    <location>
        <begin position="75"/>
        <end position="139"/>
    </location>
</feature>
<dbReference type="GeneTree" id="ENSGT00950000183207"/>
<dbReference type="Pfam" id="PF02728">
    <property type="entry name" value="Cu_amine_oxidN3"/>
    <property type="match status" value="1"/>
</dbReference>
<evidence type="ECO:0000256" key="1">
    <source>
        <dbReference type="ARBA" id="ARBA00007983"/>
    </source>
</evidence>
<keyword evidence="5 8" id="KW-0186">Copper</keyword>
<dbReference type="Pfam" id="PF01179">
    <property type="entry name" value="Cu_amine_oxid"/>
    <property type="match status" value="1"/>
</dbReference>
<dbReference type="InterPro" id="IPR000269">
    <property type="entry name" value="Cu_amine_oxidase"/>
</dbReference>
<dbReference type="FunFam" id="2.70.98.20:FF:000002">
    <property type="entry name" value="Amine oxidase"/>
    <property type="match status" value="1"/>
</dbReference>
<dbReference type="PRINTS" id="PR00766">
    <property type="entry name" value="CUDAOXIDASE"/>
</dbReference>
<evidence type="ECO:0000256" key="3">
    <source>
        <dbReference type="ARBA" id="ARBA00022772"/>
    </source>
</evidence>
<dbReference type="InterPro" id="IPR015800">
    <property type="entry name" value="Cu_amine_oxidase_N2"/>
</dbReference>
<dbReference type="GO" id="GO:0008131">
    <property type="term" value="F:primary methylamine oxidase activity"/>
    <property type="evidence" value="ECO:0007669"/>
    <property type="project" value="InterPro"/>
</dbReference>
<dbReference type="Ensembl" id="ENSOMYT00000102719.2">
    <property type="protein sequence ID" value="ENSOMYP00000094491.2"/>
    <property type="gene ID" value="ENSOMYG00000043161.2"/>
</dbReference>
<dbReference type="Pfam" id="PF02727">
    <property type="entry name" value="Cu_amine_oxidN2"/>
    <property type="match status" value="1"/>
</dbReference>
<reference evidence="13" key="3">
    <citation type="submission" date="2025-09" db="UniProtKB">
        <authorList>
            <consortium name="Ensembl"/>
        </authorList>
    </citation>
    <scope>IDENTIFICATION</scope>
</reference>
<evidence type="ECO:0000256" key="7">
    <source>
        <dbReference type="PIRSR" id="PIRSR600269-51"/>
    </source>
</evidence>
<dbReference type="Gene3D" id="3.10.450.40">
    <property type="match status" value="2"/>
</dbReference>
<keyword evidence="4 8" id="KW-0560">Oxidoreductase</keyword>
<feature type="active site" description="Proton acceptor" evidence="6">
    <location>
        <position position="377"/>
    </location>
</feature>
<organism evidence="13 14">
    <name type="scientific">Oncorhynchus mykiss</name>
    <name type="common">Rainbow trout</name>
    <name type="synonym">Salmo gairdneri</name>
    <dbReference type="NCBI Taxonomy" id="8022"/>
    <lineage>
        <taxon>Eukaryota</taxon>
        <taxon>Metazoa</taxon>
        <taxon>Chordata</taxon>
        <taxon>Craniata</taxon>
        <taxon>Vertebrata</taxon>
        <taxon>Euteleostomi</taxon>
        <taxon>Actinopterygii</taxon>
        <taxon>Neopterygii</taxon>
        <taxon>Teleostei</taxon>
        <taxon>Protacanthopterygii</taxon>
        <taxon>Salmoniformes</taxon>
        <taxon>Salmonidae</taxon>
        <taxon>Salmoninae</taxon>
        <taxon>Oncorhynchus</taxon>
    </lineage>
</organism>
<feature type="domain" description="Copper amine oxidase catalytic" evidence="10">
    <location>
        <begin position="305"/>
        <end position="709"/>
    </location>
</feature>
<keyword evidence="9" id="KW-1133">Transmembrane helix</keyword>
<dbReference type="InterPro" id="IPR016182">
    <property type="entry name" value="Cu_amine_oxidase_N-reg"/>
</dbReference>
<dbReference type="KEGG" id="omy:110486385"/>
<feature type="domain" description="Copper amine oxidase N3-terminal" evidence="12">
    <location>
        <begin position="165"/>
        <end position="261"/>
    </location>
</feature>
<keyword evidence="9" id="KW-0812">Transmembrane</keyword>
<dbReference type="FunFam" id="3.10.450.40:FF:000022">
    <property type="entry name" value="Amine oxidase"/>
    <property type="match status" value="1"/>
</dbReference>
<dbReference type="GO" id="GO:0005886">
    <property type="term" value="C:plasma membrane"/>
    <property type="evidence" value="ECO:0007669"/>
    <property type="project" value="TreeGrafter"/>
</dbReference>
<dbReference type="InterPro" id="IPR036460">
    <property type="entry name" value="Cu_amine_oxidase_C_sf"/>
</dbReference>
<dbReference type="InterPro" id="IPR049947">
    <property type="entry name" value="Cu_Am_Ox_Cu-bd"/>
</dbReference>
<comment type="similarity">
    <text evidence="1 8">Belongs to the copper/topaquinone oxidase family.</text>
</comment>
<dbReference type="SUPFAM" id="SSF49998">
    <property type="entry name" value="Amine oxidase catalytic domain"/>
    <property type="match status" value="1"/>
</dbReference>
<feature type="modified residue" description="2',4',5'-topaquinone" evidence="7">
    <location>
        <position position="462"/>
    </location>
</feature>
<proteinExistence type="inferred from homology"/>
<dbReference type="GO" id="GO:0048038">
    <property type="term" value="F:quinone binding"/>
    <property type="evidence" value="ECO:0007669"/>
    <property type="project" value="InterPro"/>
</dbReference>
<dbReference type="InterPro" id="IPR015802">
    <property type="entry name" value="Cu_amine_oxidase_N3"/>
</dbReference>
<evidence type="ECO:0000256" key="8">
    <source>
        <dbReference type="RuleBase" id="RU000672"/>
    </source>
</evidence>